<sequence length="548" mass="60168">MIGSYIEGTLKSVSAASVTEAFCILMLAIFALSIWQGRKGRHDLFLEHAPAVLVSLGILGTFAGIVIGLLDFNAHDIKNSIEGLLNGLRTAFITSLVGMTLSIALKALDTWWFAPARGKAEQPDSITPEHIYGVMSRQERLLEVLNQSLAGNEEGSVAGQLKLMRSDVRDFRDGLDRSHREFESKLFVELTQFGEMLAKSATETVIEALRQVIQDFNKHLVEQFGDNFKALNESVDKMVHWQEQYKQHIEALEARIETAVRELERTATANEAISRSLQTSEQSIGSIDNHCQSIPTAIGQLEPVLQVNQHQIQELQRHLDVFVAMRDKAASAVPELQQHMDALSQQLAEKIGAVMTTMHEGSMEFGRSVDRTNTALTEASHVIGSQTEQISESLKDAAQEFGSSVRGTLESMLNNSKSLEQQMGQAVEQASGSLTDAFKQATGKIQDSLASTVDAAMNTLRSTVEGNLSQTETLIQGSANRTMGSVEAQVREATERANASLQAQLNAMDQAIGRELEKVFREMGSALATISRRIADDHAELTSRMRAQ</sequence>
<protein>
    <recommendedName>
        <fullName evidence="5">MotA/TolQ/ExbB proton channel domain-containing protein</fullName>
    </recommendedName>
</protein>
<gene>
    <name evidence="3" type="ORF">CXL00_08805</name>
</gene>
<feature type="transmembrane region" description="Helical" evidence="2">
    <location>
        <begin position="48"/>
        <end position="70"/>
    </location>
</feature>
<proteinExistence type="predicted"/>
<evidence type="ECO:0000313" key="4">
    <source>
        <dbReference type="Proteomes" id="UP000235897"/>
    </source>
</evidence>
<reference evidence="3 4" key="1">
    <citation type="submission" date="2018-01" db="EMBL/GenBank/DDBJ databases">
        <title>Denitrification phenotypes of diverse strains of Pseudomonas stutzeri.</title>
        <authorList>
            <person name="Milligan D.A."/>
            <person name="Bergaust L."/>
            <person name="Bakken L.R."/>
            <person name="Frostegard A."/>
        </authorList>
    </citation>
    <scope>NUCLEOTIDE SEQUENCE [LARGE SCALE GENOMIC DNA]</scope>
    <source>
        <strain evidence="3 4">28a3</strain>
    </source>
</reference>
<organism evidence="3 4">
    <name type="scientific">Stutzerimonas stutzeri</name>
    <name type="common">Pseudomonas stutzeri</name>
    <dbReference type="NCBI Taxonomy" id="316"/>
    <lineage>
        <taxon>Bacteria</taxon>
        <taxon>Pseudomonadati</taxon>
        <taxon>Pseudomonadota</taxon>
        <taxon>Gammaproteobacteria</taxon>
        <taxon>Pseudomonadales</taxon>
        <taxon>Pseudomonadaceae</taxon>
        <taxon>Stutzerimonas</taxon>
    </lineage>
</organism>
<accession>A0A2N8STV2</accession>
<dbReference type="AlphaFoldDB" id="A0A2N8STV2"/>
<evidence type="ECO:0000256" key="2">
    <source>
        <dbReference type="SAM" id="Phobius"/>
    </source>
</evidence>
<dbReference type="OrthoDB" id="9798009at2"/>
<dbReference type="Proteomes" id="UP000235897">
    <property type="component" value="Unassembled WGS sequence"/>
</dbReference>
<dbReference type="EMBL" id="POUW01000003">
    <property type="protein sequence ID" value="PNG05921.1"/>
    <property type="molecule type" value="Genomic_DNA"/>
</dbReference>
<comment type="caution">
    <text evidence="3">The sequence shown here is derived from an EMBL/GenBank/DDBJ whole genome shotgun (WGS) entry which is preliminary data.</text>
</comment>
<dbReference type="Gene3D" id="1.20.120.20">
    <property type="entry name" value="Apolipoprotein"/>
    <property type="match status" value="1"/>
</dbReference>
<evidence type="ECO:0000256" key="1">
    <source>
        <dbReference type="SAM" id="Coils"/>
    </source>
</evidence>
<keyword evidence="2" id="KW-0812">Transmembrane</keyword>
<dbReference type="SUPFAM" id="SSF58113">
    <property type="entry name" value="Apolipoprotein A-I"/>
    <property type="match status" value="1"/>
</dbReference>
<dbReference type="RefSeq" id="WP_102846508.1">
    <property type="nucleotide sequence ID" value="NZ_JAMOIG010000005.1"/>
</dbReference>
<feature type="transmembrane region" description="Helical" evidence="2">
    <location>
        <begin position="91"/>
        <end position="114"/>
    </location>
</feature>
<feature type="transmembrane region" description="Helical" evidence="2">
    <location>
        <begin position="12"/>
        <end position="36"/>
    </location>
</feature>
<evidence type="ECO:0000313" key="3">
    <source>
        <dbReference type="EMBL" id="PNG05921.1"/>
    </source>
</evidence>
<keyword evidence="2" id="KW-1133">Transmembrane helix</keyword>
<name>A0A2N8STV2_STUST</name>
<evidence type="ECO:0008006" key="5">
    <source>
        <dbReference type="Google" id="ProtNLM"/>
    </source>
</evidence>
<dbReference type="Gene3D" id="1.10.287.1490">
    <property type="match status" value="1"/>
</dbReference>
<feature type="coiled-coil region" evidence="1">
    <location>
        <begin position="242"/>
        <end position="269"/>
    </location>
</feature>
<keyword evidence="1" id="KW-0175">Coiled coil</keyword>
<keyword evidence="2" id="KW-0472">Membrane</keyword>